<feature type="compositionally biased region" description="Low complexity" evidence="1">
    <location>
        <begin position="1"/>
        <end position="11"/>
    </location>
</feature>
<evidence type="ECO:0000313" key="4">
    <source>
        <dbReference type="EMBL" id="MBB5819043.1"/>
    </source>
</evidence>
<dbReference type="Proteomes" id="UP000540685">
    <property type="component" value="Unassembled WGS sequence"/>
</dbReference>
<dbReference type="Pfam" id="PF19803">
    <property type="entry name" value="DUF6286"/>
    <property type="match status" value="1"/>
</dbReference>
<evidence type="ECO:0000313" key="5">
    <source>
        <dbReference type="Proteomes" id="UP000540685"/>
    </source>
</evidence>
<feature type="domain" description="DUF6286" evidence="3">
    <location>
        <begin position="111"/>
        <end position="214"/>
    </location>
</feature>
<sequence>MTTTLHDTVTGTGSGAGATGGAGRAGRANGESPHAARRRSVRLLRAARTPAAVPVALVVSAALCSAAVVTVGLLTGSPAGRVPYRRLATRAGEWHWSDPATFVAAVLAIFAGLVLLGLAALPGRPRLEPLESADPLTVIGMTRSGLRRTLRAAAESVDEVDRARVRLASRIVEVTVFTGTERTGPLLRRVGAAVGDRMAALGVTGAGEVVVRLRRRGA</sequence>
<feature type="compositionally biased region" description="Gly residues" evidence="1">
    <location>
        <begin position="12"/>
        <end position="24"/>
    </location>
</feature>
<feature type="transmembrane region" description="Helical" evidence="2">
    <location>
        <begin position="51"/>
        <end position="74"/>
    </location>
</feature>
<dbReference type="InterPro" id="IPR046253">
    <property type="entry name" value="DUF6286"/>
</dbReference>
<dbReference type="RefSeq" id="WP_184539202.1">
    <property type="nucleotide sequence ID" value="NZ_JACHMP010000001.1"/>
</dbReference>
<evidence type="ECO:0000256" key="2">
    <source>
        <dbReference type="SAM" id="Phobius"/>
    </source>
</evidence>
<evidence type="ECO:0000259" key="3">
    <source>
        <dbReference type="Pfam" id="PF19803"/>
    </source>
</evidence>
<keyword evidence="5" id="KW-1185">Reference proteome</keyword>
<name>A0A7W9MG65_9ACTN</name>
<dbReference type="AlphaFoldDB" id="A0A7W9MG65"/>
<feature type="region of interest" description="Disordered" evidence="1">
    <location>
        <begin position="1"/>
        <end position="37"/>
    </location>
</feature>
<evidence type="ECO:0000256" key="1">
    <source>
        <dbReference type="SAM" id="MobiDB-lite"/>
    </source>
</evidence>
<reference evidence="4 5" key="1">
    <citation type="submission" date="2020-08" db="EMBL/GenBank/DDBJ databases">
        <title>Sequencing the genomes of 1000 actinobacteria strains.</title>
        <authorList>
            <person name="Klenk H.-P."/>
        </authorList>
    </citation>
    <scope>NUCLEOTIDE SEQUENCE [LARGE SCALE GENOMIC DNA]</scope>
    <source>
        <strain evidence="4 5">DSM 46887</strain>
    </source>
</reference>
<feature type="transmembrane region" description="Helical" evidence="2">
    <location>
        <begin position="100"/>
        <end position="121"/>
    </location>
</feature>
<keyword evidence="2" id="KW-1133">Transmembrane helix</keyword>
<comment type="caution">
    <text evidence="4">The sequence shown here is derived from an EMBL/GenBank/DDBJ whole genome shotgun (WGS) entry which is preliminary data.</text>
</comment>
<protein>
    <recommendedName>
        <fullName evidence="3">DUF6286 domain-containing protein</fullName>
    </recommendedName>
</protein>
<accession>A0A7W9MG65</accession>
<proteinExistence type="predicted"/>
<dbReference type="EMBL" id="JACHMP010000001">
    <property type="protein sequence ID" value="MBB5819043.1"/>
    <property type="molecule type" value="Genomic_DNA"/>
</dbReference>
<keyword evidence="2" id="KW-0472">Membrane</keyword>
<keyword evidence="2" id="KW-0812">Transmembrane</keyword>
<gene>
    <name evidence="4" type="ORF">F4562_002105</name>
</gene>
<organism evidence="4 5">
    <name type="scientific">Streptosporangium becharense</name>
    <dbReference type="NCBI Taxonomy" id="1816182"/>
    <lineage>
        <taxon>Bacteria</taxon>
        <taxon>Bacillati</taxon>
        <taxon>Actinomycetota</taxon>
        <taxon>Actinomycetes</taxon>
        <taxon>Streptosporangiales</taxon>
        <taxon>Streptosporangiaceae</taxon>
        <taxon>Streptosporangium</taxon>
    </lineage>
</organism>